<dbReference type="GO" id="GO:0015616">
    <property type="term" value="F:DNA translocase activity"/>
    <property type="evidence" value="ECO:0007669"/>
    <property type="project" value="TreeGrafter"/>
</dbReference>
<dbReference type="InterPro" id="IPR027417">
    <property type="entry name" value="P-loop_NTPase"/>
</dbReference>
<dbReference type="PANTHER" id="PTHR45629:SF7">
    <property type="entry name" value="DNA EXCISION REPAIR PROTEIN ERCC-6-RELATED"/>
    <property type="match status" value="1"/>
</dbReference>
<feature type="compositionally biased region" description="Polar residues" evidence="1">
    <location>
        <begin position="60"/>
        <end position="70"/>
    </location>
</feature>
<feature type="compositionally biased region" description="Basic and acidic residues" evidence="1">
    <location>
        <begin position="418"/>
        <end position="446"/>
    </location>
</feature>
<dbReference type="SUPFAM" id="SSF52540">
    <property type="entry name" value="P-loop containing nucleoside triphosphate hydrolases"/>
    <property type="match status" value="1"/>
</dbReference>
<evidence type="ECO:0000256" key="1">
    <source>
        <dbReference type="SAM" id="MobiDB-lite"/>
    </source>
</evidence>
<dbReference type="Pfam" id="PF00176">
    <property type="entry name" value="SNF2-rel_dom"/>
    <property type="match status" value="2"/>
</dbReference>
<dbReference type="PROSITE" id="PS51192">
    <property type="entry name" value="HELICASE_ATP_BIND_1"/>
    <property type="match status" value="1"/>
</dbReference>
<evidence type="ECO:0000313" key="3">
    <source>
        <dbReference type="EMBL" id="GIQ84866.1"/>
    </source>
</evidence>
<proteinExistence type="predicted"/>
<feature type="region of interest" description="Disordered" evidence="1">
    <location>
        <begin position="394"/>
        <end position="452"/>
    </location>
</feature>
<dbReference type="EMBL" id="BDIP01001655">
    <property type="protein sequence ID" value="GIQ84866.1"/>
    <property type="molecule type" value="Genomic_DNA"/>
</dbReference>
<sequence>MSWRERDGGGDESSFAPSFDDSGLGSSGGDAYPSHHAMHSSSEEGDPSSDEDQEHGLPVETQTAYQSNPAGASDRHTPGYRHGEPLSKPLYEPLSKRRPAPSVPMTIPGGASLPMTADTGGHGTEGSASRVNTHPQTDTDEHGSSRVVSGPLSSVSLPTIPLLFHNGAGGGGGDQPVLGVLAPVPPSLPPALPTDPASDIWAVSRTMPPEGETATGPVTADTVSDSVTDTVTTGSGVRRVLVRRRHKSGEGSDSDEGRREAPTDAGAPTDTTAGVSAGSSRGKRARGGRISPNTESPAAFSFSDTDSDSEGPVSQTSQYDARPSHPHRNTHRRTQPPRRVTHRPPAPSHTLSTDTVRAKDGSAFDIDDFLQGNSGESEDEGFGYGRAERGYAQYSGSDSAYGEGSDTEDIEETDGDGAQERERETYGGERDRGREASRAMMDRDDAPELIPSDGGLERGHSKLFWYQQEGVQWLYSLWRQGIPGGILADDMGLGKTIQVVYTLRALFSIKAIRHALIVVPMSLLQNWRQELQIWCPSVSVFIYHGAKSKRASTMHSAMVQRASVVLTTYGTMVSDLAVLVDPKGMGGVDMGQWDRIREAMDSARQTKASKARAKRESERERERQGKDKLTVESQIKSISRVGVRAPDMGVAMPMPMPMPGMGGGMGGGGGEAGVFDIDDMDFDVGTEDVERGADAIRPPDGAYMWDMVIADEATKVKNPSYLGLPLLILLVMLYPLPPPPDAMSLTAMAIRFIAAHTRVALSGTPLQNNLQELWSLINWVSKGTVLSHLADFKRVYAVPVSKMRTKNASDTERWMGDMALRGLIQSTA</sequence>
<dbReference type="AlphaFoldDB" id="A0A9K3GJU8"/>
<dbReference type="InterPro" id="IPR014001">
    <property type="entry name" value="Helicase_ATP-bd"/>
</dbReference>
<feature type="region of interest" description="Disordered" evidence="1">
    <location>
        <begin position="207"/>
        <end position="360"/>
    </location>
</feature>
<evidence type="ECO:0000259" key="2">
    <source>
        <dbReference type="PROSITE" id="PS51192"/>
    </source>
</evidence>
<feature type="domain" description="Helicase ATP-binding" evidence="2">
    <location>
        <begin position="476"/>
        <end position="783"/>
    </location>
</feature>
<dbReference type="PANTHER" id="PTHR45629">
    <property type="entry name" value="SNF2/RAD54 FAMILY MEMBER"/>
    <property type="match status" value="1"/>
</dbReference>
<keyword evidence="4" id="KW-1185">Reference proteome</keyword>
<name>A0A9K3GJU8_9EUKA</name>
<feature type="region of interest" description="Disordered" evidence="1">
    <location>
        <begin position="1"/>
        <end position="151"/>
    </location>
</feature>
<feature type="compositionally biased region" description="Basic residues" evidence="1">
    <location>
        <begin position="324"/>
        <end position="342"/>
    </location>
</feature>
<organism evidence="3 4">
    <name type="scientific">Kipferlia bialata</name>
    <dbReference type="NCBI Taxonomy" id="797122"/>
    <lineage>
        <taxon>Eukaryota</taxon>
        <taxon>Metamonada</taxon>
        <taxon>Carpediemonas-like organisms</taxon>
        <taxon>Kipferlia</taxon>
    </lineage>
</organism>
<feature type="compositionally biased region" description="Polar residues" evidence="1">
    <location>
        <begin position="126"/>
        <end position="136"/>
    </location>
</feature>
<feature type="compositionally biased region" description="Low complexity" evidence="1">
    <location>
        <begin position="218"/>
        <end position="239"/>
    </location>
</feature>
<feature type="non-terminal residue" evidence="3">
    <location>
        <position position="1"/>
    </location>
</feature>
<protein>
    <recommendedName>
        <fullName evidence="2">Helicase ATP-binding domain-containing protein</fullName>
    </recommendedName>
</protein>
<dbReference type="GO" id="GO:0005524">
    <property type="term" value="F:ATP binding"/>
    <property type="evidence" value="ECO:0007669"/>
    <property type="project" value="InterPro"/>
</dbReference>
<feature type="compositionally biased region" description="Low complexity" evidence="1">
    <location>
        <begin position="288"/>
        <end position="304"/>
    </location>
</feature>
<dbReference type="InterPro" id="IPR050496">
    <property type="entry name" value="SNF2_RAD54_helicase_repair"/>
</dbReference>
<dbReference type="InterPro" id="IPR038718">
    <property type="entry name" value="SNF2-like_sf"/>
</dbReference>
<gene>
    <name evidence="3" type="ORF">KIPB_006443</name>
</gene>
<feature type="compositionally biased region" description="Basic and acidic residues" evidence="1">
    <location>
        <begin position="614"/>
        <end position="630"/>
    </location>
</feature>
<dbReference type="InterPro" id="IPR000330">
    <property type="entry name" value="SNF2_N"/>
</dbReference>
<feature type="compositionally biased region" description="Basic and acidic residues" evidence="1">
    <location>
        <begin position="73"/>
        <end position="85"/>
    </location>
</feature>
<accession>A0A9K3GJU8</accession>
<feature type="compositionally biased region" description="Acidic residues" evidence="1">
    <location>
        <begin position="43"/>
        <end position="53"/>
    </location>
</feature>
<feature type="compositionally biased region" description="Low complexity" evidence="1">
    <location>
        <begin position="263"/>
        <end position="280"/>
    </location>
</feature>
<reference evidence="3 4" key="1">
    <citation type="journal article" date="2018" name="PLoS ONE">
        <title>The draft genome of Kipferlia bialata reveals reductive genome evolution in fornicate parasites.</title>
        <authorList>
            <person name="Tanifuji G."/>
            <person name="Takabayashi S."/>
            <person name="Kume K."/>
            <person name="Takagi M."/>
            <person name="Nakayama T."/>
            <person name="Kamikawa R."/>
            <person name="Inagaki Y."/>
            <person name="Hashimoto T."/>
        </authorList>
    </citation>
    <scope>NUCLEOTIDE SEQUENCE [LARGE SCALE GENOMIC DNA]</scope>
    <source>
        <strain evidence="3">NY0173</strain>
    </source>
</reference>
<dbReference type="Proteomes" id="UP000265618">
    <property type="component" value="Unassembled WGS sequence"/>
</dbReference>
<dbReference type="SMART" id="SM00487">
    <property type="entry name" value="DEXDc"/>
    <property type="match status" value="1"/>
</dbReference>
<dbReference type="Gene3D" id="3.40.50.10810">
    <property type="entry name" value="Tandem AAA-ATPase domain"/>
    <property type="match status" value="2"/>
</dbReference>
<feature type="region of interest" description="Disordered" evidence="1">
    <location>
        <begin position="601"/>
        <end position="631"/>
    </location>
</feature>
<feature type="compositionally biased region" description="Acidic residues" evidence="1">
    <location>
        <begin position="405"/>
        <end position="417"/>
    </location>
</feature>
<evidence type="ECO:0000313" key="4">
    <source>
        <dbReference type="Proteomes" id="UP000265618"/>
    </source>
</evidence>
<dbReference type="OrthoDB" id="413460at2759"/>
<comment type="caution">
    <text evidence="3">The sequence shown here is derived from an EMBL/GenBank/DDBJ whole genome shotgun (WGS) entry which is preliminary data.</text>
</comment>